<evidence type="ECO:0000313" key="4">
    <source>
        <dbReference type="EMBL" id="EXX68115.1"/>
    </source>
</evidence>
<dbReference type="PANTHER" id="PTHR44196">
    <property type="entry name" value="DEHYDROGENASE/REDUCTASE SDR FAMILY MEMBER 7B"/>
    <property type="match status" value="1"/>
</dbReference>
<keyword evidence="2" id="KW-0560">Oxidoreductase</keyword>
<accession>A0A015JLN2</accession>
<dbReference type="PRINTS" id="PR00081">
    <property type="entry name" value="GDHRDH"/>
</dbReference>
<organism evidence="4 5">
    <name type="scientific">Rhizophagus irregularis (strain DAOM 197198w)</name>
    <name type="common">Glomus intraradices</name>
    <dbReference type="NCBI Taxonomy" id="1432141"/>
    <lineage>
        <taxon>Eukaryota</taxon>
        <taxon>Fungi</taxon>
        <taxon>Fungi incertae sedis</taxon>
        <taxon>Mucoromycota</taxon>
        <taxon>Glomeromycotina</taxon>
        <taxon>Glomeromycetes</taxon>
        <taxon>Glomerales</taxon>
        <taxon>Glomeraceae</taxon>
        <taxon>Rhizophagus</taxon>
    </lineage>
</organism>
<evidence type="ECO:0000313" key="5">
    <source>
        <dbReference type="Proteomes" id="UP000022910"/>
    </source>
</evidence>
<dbReference type="GO" id="GO:0016020">
    <property type="term" value="C:membrane"/>
    <property type="evidence" value="ECO:0007669"/>
    <property type="project" value="TreeGrafter"/>
</dbReference>
<evidence type="ECO:0000256" key="2">
    <source>
        <dbReference type="ARBA" id="ARBA00023002"/>
    </source>
</evidence>
<keyword evidence="3" id="KW-0812">Transmembrane</keyword>
<name>A0A015JLN2_RHIIW</name>
<evidence type="ECO:0000256" key="3">
    <source>
        <dbReference type="SAM" id="Phobius"/>
    </source>
</evidence>
<comment type="caution">
    <text evidence="4">The sequence shown here is derived from an EMBL/GenBank/DDBJ whole genome shotgun (WGS) entry which is preliminary data.</text>
</comment>
<reference evidence="4 5" key="1">
    <citation type="submission" date="2014-02" db="EMBL/GenBank/DDBJ databases">
        <title>Single nucleus genome sequencing reveals high similarity among nuclei of an endomycorrhizal fungus.</title>
        <authorList>
            <person name="Lin K."/>
            <person name="Geurts R."/>
            <person name="Zhang Z."/>
            <person name="Limpens E."/>
            <person name="Saunders D.G."/>
            <person name="Mu D."/>
            <person name="Pang E."/>
            <person name="Cao H."/>
            <person name="Cha H."/>
            <person name="Lin T."/>
            <person name="Zhou Q."/>
            <person name="Shang Y."/>
            <person name="Li Y."/>
            <person name="Ivanov S."/>
            <person name="Sharma T."/>
            <person name="Velzen R.V."/>
            <person name="Ruijter N.D."/>
            <person name="Aanen D.K."/>
            <person name="Win J."/>
            <person name="Kamoun S."/>
            <person name="Bisseling T."/>
            <person name="Huang S."/>
        </authorList>
    </citation>
    <scope>NUCLEOTIDE SEQUENCE [LARGE SCALE GENOMIC DNA]</scope>
    <source>
        <strain evidence="5">DAOM197198w</strain>
    </source>
</reference>
<keyword evidence="3" id="KW-0472">Membrane</keyword>
<feature type="transmembrane region" description="Helical" evidence="3">
    <location>
        <begin position="14"/>
        <end position="34"/>
    </location>
</feature>
<evidence type="ECO:0000256" key="1">
    <source>
        <dbReference type="ARBA" id="ARBA00006484"/>
    </source>
</evidence>
<dbReference type="PANTHER" id="PTHR44196:SF1">
    <property type="entry name" value="DEHYDROGENASE_REDUCTASE SDR FAMILY MEMBER 7B"/>
    <property type="match status" value="1"/>
</dbReference>
<keyword evidence="5" id="KW-1185">Reference proteome</keyword>
<dbReference type="STRING" id="1432141.A0A015JLN2"/>
<protein>
    <submittedName>
        <fullName evidence="4">Oxidoreductase</fullName>
    </submittedName>
</protein>
<dbReference type="NCBIfam" id="NF004825">
    <property type="entry name" value="PRK06181.1"/>
    <property type="match status" value="1"/>
</dbReference>
<gene>
    <name evidence="4" type="ORF">RirG_107920</name>
</gene>
<dbReference type="Proteomes" id="UP000022910">
    <property type="component" value="Unassembled WGS sequence"/>
</dbReference>
<comment type="similarity">
    <text evidence="1">Belongs to the short-chain dehydrogenases/reductases (SDR) family.</text>
</comment>
<dbReference type="SUPFAM" id="SSF51735">
    <property type="entry name" value="NAD(P)-binding Rossmann-fold domains"/>
    <property type="match status" value="1"/>
</dbReference>
<dbReference type="GO" id="GO:0016491">
    <property type="term" value="F:oxidoreductase activity"/>
    <property type="evidence" value="ECO:0007669"/>
    <property type="project" value="UniProtKB-KW"/>
</dbReference>
<dbReference type="OrthoDB" id="1933717at2759"/>
<dbReference type="Pfam" id="PF00106">
    <property type="entry name" value="adh_short"/>
    <property type="match status" value="1"/>
</dbReference>
<keyword evidence="3" id="KW-1133">Transmembrane helix</keyword>
<proteinExistence type="inferred from homology"/>
<dbReference type="EMBL" id="JEMT01017405">
    <property type="protein sequence ID" value="EXX68115.1"/>
    <property type="molecule type" value="Genomic_DNA"/>
</dbReference>
<dbReference type="HOGENOM" id="CLU_010194_2_1_1"/>
<dbReference type="InterPro" id="IPR036291">
    <property type="entry name" value="NAD(P)-bd_dom_sf"/>
</dbReference>
<dbReference type="Gene3D" id="3.40.50.720">
    <property type="entry name" value="NAD(P)-binding Rossmann-like Domain"/>
    <property type="match status" value="1"/>
</dbReference>
<dbReference type="OMA" id="LEWCYRI"/>
<dbReference type="InterPro" id="IPR002347">
    <property type="entry name" value="SDR_fam"/>
</dbReference>
<sequence length="320" mass="35645">MSTFNSLSKTASTFVSPTLLLIGFISVLPILYIANFYCRYKRYQAATPWSVQNKVVVITGASSGIGEELAYEFARQGAKLILCARRADKLSDVADVCRDKYGATHVAINKVDVTRENDVDRLIETIEASYDKIDCLVLNAGVSMGESLEDIEDFNIIKDIMNVNYYGSTMLTYYALPLLKKAEKPRIVVVSSLASVLPFVPMRTGYAASKCALRGFFESLQTELLKDNIFVTIAYPGIVKTEINDSRLGKNPKHLDFNKAMPAEECAKVIVDGTIRADREIVFTHLGKLGKILDGVFPDLLFYVSQNYVLKQISMDKKIQ</sequence>
<dbReference type="AlphaFoldDB" id="A0A015JLN2"/>
<dbReference type="SMR" id="A0A015JLN2"/>